<dbReference type="FunFam" id="3.40.50.1820:FF:000223">
    <property type="entry name" value="Lipase/serine esterase"/>
    <property type="match status" value="1"/>
</dbReference>
<protein>
    <recommendedName>
        <fullName evidence="5">DUF676 domain-containing protein</fullName>
    </recommendedName>
</protein>
<evidence type="ECO:0000256" key="1">
    <source>
        <dbReference type="ARBA" id="ARBA00007920"/>
    </source>
</evidence>
<evidence type="ECO:0000313" key="6">
    <source>
        <dbReference type="EMBL" id="OQE19831.1"/>
    </source>
</evidence>
<comment type="caution">
    <text evidence="6">The sequence shown here is derived from an EMBL/GenBank/DDBJ whole genome shotgun (WGS) entry which is preliminary data.</text>
</comment>
<dbReference type="STRING" id="303698.A0A1V6T128"/>
<dbReference type="EMBL" id="MLKD01000014">
    <property type="protein sequence ID" value="OQE19831.1"/>
    <property type="molecule type" value="Genomic_DNA"/>
</dbReference>
<keyword evidence="4" id="KW-0812">Transmembrane</keyword>
<dbReference type="InterPro" id="IPR007751">
    <property type="entry name" value="DUF676_lipase-like"/>
</dbReference>
<dbReference type="Gene3D" id="3.40.50.1820">
    <property type="entry name" value="alpha/beta hydrolase"/>
    <property type="match status" value="1"/>
</dbReference>
<dbReference type="AlphaFoldDB" id="A0A1V6T128"/>
<feature type="transmembrane region" description="Helical" evidence="4">
    <location>
        <begin position="267"/>
        <end position="288"/>
    </location>
</feature>
<feature type="compositionally biased region" description="Basic residues" evidence="3">
    <location>
        <begin position="375"/>
        <end position="386"/>
    </location>
</feature>
<dbReference type="GO" id="GO:0017000">
    <property type="term" value="P:antibiotic biosynthetic process"/>
    <property type="evidence" value="ECO:0007669"/>
    <property type="project" value="UniProtKB-ARBA"/>
</dbReference>
<dbReference type="SUPFAM" id="SSF53474">
    <property type="entry name" value="alpha/beta-Hydrolases"/>
    <property type="match status" value="1"/>
</dbReference>
<evidence type="ECO:0000259" key="5">
    <source>
        <dbReference type="Pfam" id="PF05057"/>
    </source>
</evidence>
<keyword evidence="7" id="KW-1185">Reference proteome</keyword>
<dbReference type="PANTHER" id="PTHR12482">
    <property type="entry name" value="LIPASE ROG1-RELATED-RELATED"/>
    <property type="match status" value="1"/>
</dbReference>
<name>A0A1V6T128_9EURO</name>
<accession>A0A1V6T128</accession>
<keyword evidence="2" id="KW-0442">Lipid degradation</keyword>
<comment type="similarity">
    <text evidence="1">Belongs to the putative lipase ROG1 family.</text>
</comment>
<proteinExistence type="inferred from homology"/>
<evidence type="ECO:0000313" key="7">
    <source>
        <dbReference type="Proteomes" id="UP000191285"/>
    </source>
</evidence>
<dbReference type="Pfam" id="PF05057">
    <property type="entry name" value="DUF676"/>
    <property type="match status" value="1"/>
</dbReference>
<feature type="region of interest" description="Disordered" evidence="3">
    <location>
        <begin position="352"/>
        <end position="386"/>
    </location>
</feature>
<dbReference type="GO" id="GO:0072330">
    <property type="term" value="P:monocarboxylic acid biosynthetic process"/>
    <property type="evidence" value="ECO:0007669"/>
    <property type="project" value="UniProtKB-ARBA"/>
</dbReference>
<dbReference type="Proteomes" id="UP000191285">
    <property type="component" value="Unassembled WGS sequence"/>
</dbReference>
<evidence type="ECO:0000256" key="3">
    <source>
        <dbReference type="SAM" id="MobiDB-lite"/>
    </source>
</evidence>
<evidence type="ECO:0000256" key="4">
    <source>
        <dbReference type="SAM" id="Phobius"/>
    </source>
</evidence>
<organism evidence="6 7">
    <name type="scientific">Penicillium steckii</name>
    <dbReference type="NCBI Taxonomy" id="303698"/>
    <lineage>
        <taxon>Eukaryota</taxon>
        <taxon>Fungi</taxon>
        <taxon>Dikarya</taxon>
        <taxon>Ascomycota</taxon>
        <taxon>Pezizomycotina</taxon>
        <taxon>Eurotiomycetes</taxon>
        <taxon>Eurotiomycetidae</taxon>
        <taxon>Eurotiales</taxon>
        <taxon>Aspergillaceae</taxon>
        <taxon>Penicillium</taxon>
    </lineage>
</organism>
<keyword evidence="4" id="KW-0472">Membrane</keyword>
<keyword evidence="2" id="KW-0443">Lipid metabolism</keyword>
<feature type="domain" description="DUF676" evidence="5">
    <location>
        <begin position="7"/>
        <end position="207"/>
    </location>
</feature>
<dbReference type="GO" id="GO:0005811">
    <property type="term" value="C:lipid droplet"/>
    <property type="evidence" value="ECO:0007669"/>
    <property type="project" value="TreeGrafter"/>
</dbReference>
<dbReference type="OrthoDB" id="273452at2759"/>
<gene>
    <name evidence="6" type="ORF">PENSTE_c014G08937</name>
</gene>
<dbReference type="PANTHER" id="PTHR12482:SF65">
    <property type="entry name" value="ESTERASE, PUTATIVE (AFU_ORTHOLOGUE AFUA_3G12320)-RELATED"/>
    <property type="match status" value="1"/>
</dbReference>
<reference evidence="7" key="1">
    <citation type="journal article" date="2017" name="Nat. Microbiol.">
        <title>Global analysis of biosynthetic gene clusters reveals vast potential of secondary metabolite production in Penicillium species.</title>
        <authorList>
            <person name="Nielsen J.C."/>
            <person name="Grijseels S."/>
            <person name="Prigent S."/>
            <person name="Ji B."/>
            <person name="Dainat J."/>
            <person name="Nielsen K.F."/>
            <person name="Frisvad J.C."/>
            <person name="Workman M."/>
            <person name="Nielsen J."/>
        </authorList>
    </citation>
    <scope>NUCLEOTIDE SEQUENCE [LARGE SCALE GENOMIC DNA]</scope>
    <source>
        <strain evidence="7">IBT 24891</strain>
    </source>
</reference>
<keyword evidence="4" id="KW-1133">Transmembrane helix</keyword>
<dbReference type="InterPro" id="IPR044294">
    <property type="entry name" value="Lipase-like"/>
</dbReference>
<evidence type="ECO:0000256" key="2">
    <source>
        <dbReference type="ARBA" id="ARBA00022963"/>
    </source>
</evidence>
<dbReference type="InterPro" id="IPR029058">
    <property type="entry name" value="AB_hydrolase_fold"/>
</dbReference>
<dbReference type="GO" id="GO:0016042">
    <property type="term" value="P:lipid catabolic process"/>
    <property type="evidence" value="ECO:0007669"/>
    <property type="project" value="UniProtKB-KW"/>
</dbReference>
<dbReference type="GO" id="GO:0047372">
    <property type="term" value="F:monoacylglycerol lipase activity"/>
    <property type="evidence" value="ECO:0007669"/>
    <property type="project" value="TreeGrafter"/>
</dbReference>
<dbReference type="GO" id="GO:0004622">
    <property type="term" value="F:phosphatidylcholine lysophospholipase activity"/>
    <property type="evidence" value="ECO:0007669"/>
    <property type="project" value="TreeGrafter"/>
</dbReference>
<sequence length="452" mass="50806">MHKMVSTADHLCVLVHGLWGNPSHLDQIASSLRERHGEKLHILCAKENSGNYTYDGIELGGERLAHEIEETLSTLEKEGQDIRKISVIGYSLGGLVARYAIGLLEAQGWLDKVEPVNFTTFASPHVGVRAPLKGWWGKFWNVMGARTVSMSGQQLFLVDSFRDTGRPLLSILADPESIFIKGLKRFKKRSTYGNILNDRTTAFYTTSLSKEDPFQDLHDININYVDGYEQVIIDPHNHLLPPTPIDVESLSGNSCEKHKAFMKDAPFWMLVFVLIGPVSTLFLANSVVQTFRSQRRIRLHAEGENGLRFGRYKVPLLIRDAQSALEEVFEHANAHQGPAYLSSTESELSDISETKPISPARSHYRKGSLGSIASKKSRRSSSGAKHHLSKLALTSEQFSIIDSLNDVGFTKYPVYIHKDRHTHAAIIVRSPKESFYEGKIVMKHWLDREFAV</sequence>